<feature type="region of interest" description="Disordered" evidence="1">
    <location>
        <begin position="23"/>
        <end position="44"/>
    </location>
</feature>
<evidence type="ECO:0000313" key="5">
    <source>
        <dbReference type="Proteomes" id="UP001209922"/>
    </source>
</evidence>
<dbReference type="SUPFAM" id="SSF51261">
    <property type="entry name" value="Duplicated hybrid motif"/>
    <property type="match status" value="1"/>
</dbReference>
<dbReference type="InterPro" id="IPR011055">
    <property type="entry name" value="Dup_hybrid_motif"/>
</dbReference>
<accession>A0ABT3JV56</accession>
<proteinExistence type="predicted"/>
<name>A0ABT3JV56_9XANT</name>
<comment type="caution">
    <text evidence="4">The sequence shown here is derived from an EMBL/GenBank/DDBJ whole genome shotgun (WGS) entry which is preliminary data.</text>
</comment>
<feature type="domain" description="M23ase beta-sheet core" evidence="3">
    <location>
        <begin position="167"/>
        <end position="265"/>
    </location>
</feature>
<feature type="signal peptide" evidence="2">
    <location>
        <begin position="1"/>
        <end position="21"/>
    </location>
</feature>
<dbReference type="PANTHER" id="PTHR21666">
    <property type="entry name" value="PEPTIDASE-RELATED"/>
    <property type="match status" value="1"/>
</dbReference>
<protein>
    <submittedName>
        <fullName evidence="4">M23 family metallopeptidase</fullName>
    </submittedName>
</protein>
<sequence length="297" mass="31676">MACLSVLLLLPLSLAATPAGSQWRQGWGLTRPATPPPADDTPAGDAGALARLRLEGAAPRYQARVDNLLAGPLQVQLRDRQPGKATALPALPLRTVLPTGASRVLAHLHLATDGSRSGLDLVLDAVPGDPAARPRDHLYRLPFEGERIRVDQGFGGRFSHADAQNRHAVDFALPEGTPVLAARAGTVMQVQDGHADGSRERERAADRANLVRILHDDGSMAVYAHLLAGVPVRPGQRVEAGQRIGLSGNTGFSTAPHLHFAVQANTGLRLQSIPFRMTSPRGELRFPRDSDDDARAP</sequence>
<dbReference type="InterPro" id="IPR050570">
    <property type="entry name" value="Cell_wall_metabolism_enzyme"/>
</dbReference>
<gene>
    <name evidence="4" type="ORF">OK345_07635</name>
</gene>
<dbReference type="Gene3D" id="2.70.70.10">
    <property type="entry name" value="Glucose Permease (Domain IIA)"/>
    <property type="match status" value="1"/>
</dbReference>
<evidence type="ECO:0000259" key="3">
    <source>
        <dbReference type="Pfam" id="PF01551"/>
    </source>
</evidence>
<organism evidence="4 5">
    <name type="scientific">Xanthomonas chitinilytica</name>
    <dbReference type="NCBI Taxonomy" id="2989819"/>
    <lineage>
        <taxon>Bacteria</taxon>
        <taxon>Pseudomonadati</taxon>
        <taxon>Pseudomonadota</taxon>
        <taxon>Gammaproteobacteria</taxon>
        <taxon>Lysobacterales</taxon>
        <taxon>Lysobacteraceae</taxon>
        <taxon>Xanthomonas</taxon>
    </lineage>
</organism>
<dbReference type="CDD" id="cd12797">
    <property type="entry name" value="M23_peptidase"/>
    <property type="match status" value="1"/>
</dbReference>
<evidence type="ECO:0000256" key="1">
    <source>
        <dbReference type="SAM" id="MobiDB-lite"/>
    </source>
</evidence>
<keyword evidence="2" id="KW-0732">Signal</keyword>
<evidence type="ECO:0000256" key="2">
    <source>
        <dbReference type="SAM" id="SignalP"/>
    </source>
</evidence>
<dbReference type="Pfam" id="PF01551">
    <property type="entry name" value="Peptidase_M23"/>
    <property type="match status" value="1"/>
</dbReference>
<feature type="chain" id="PRO_5046232333" evidence="2">
    <location>
        <begin position="22"/>
        <end position="297"/>
    </location>
</feature>
<dbReference type="EMBL" id="JAPCHY010000005">
    <property type="protein sequence ID" value="MCW4472371.1"/>
    <property type="molecule type" value="Genomic_DNA"/>
</dbReference>
<evidence type="ECO:0000313" key="4">
    <source>
        <dbReference type="EMBL" id="MCW4472371.1"/>
    </source>
</evidence>
<dbReference type="PANTHER" id="PTHR21666:SF294">
    <property type="entry name" value="PEPTIDASE M23"/>
    <property type="match status" value="1"/>
</dbReference>
<dbReference type="InterPro" id="IPR016047">
    <property type="entry name" value="M23ase_b-sheet_dom"/>
</dbReference>
<reference evidence="4 5" key="1">
    <citation type="submission" date="2022-10" db="EMBL/GenBank/DDBJ databases">
        <title>Xanthomonas sp. H13-6.</title>
        <authorList>
            <person name="Liu X."/>
            <person name="Deng Z."/>
            <person name="Jiang Y."/>
            <person name="Yu T."/>
            <person name="Ai J."/>
        </authorList>
    </citation>
    <scope>NUCLEOTIDE SEQUENCE [LARGE SCALE GENOMIC DNA]</scope>
    <source>
        <strain evidence="4 5">H13-6</strain>
    </source>
</reference>
<keyword evidence="5" id="KW-1185">Reference proteome</keyword>
<dbReference type="Proteomes" id="UP001209922">
    <property type="component" value="Unassembled WGS sequence"/>
</dbReference>